<dbReference type="PANTHER" id="PTHR21716">
    <property type="entry name" value="TRANSMEMBRANE PROTEIN"/>
    <property type="match status" value="1"/>
</dbReference>
<feature type="transmembrane region" description="Helical" evidence="6">
    <location>
        <begin position="7"/>
        <end position="24"/>
    </location>
</feature>
<name>A0A3B0RIH7_9ZZZZ</name>
<evidence type="ECO:0000256" key="2">
    <source>
        <dbReference type="ARBA" id="ARBA00009773"/>
    </source>
</evidence>
<dbReference type="Pfam" id="PF01594">
    <property type="entry name" value="AI-2E_transport"/>
    <property type="match status" value="1"/>
</dbReference>
<evidence type="ECO:0000256" key="5">
    <source>
        <dbReference type="ARBA" id="ARBA00023136"/>
    </source>
</evidence>
<keyword evidence="4 6" id="KW-1133">Transmembrane helix</keyword>
<feature type="transmembrane region" description="Helical" evidence="6">
    <location>
        <begin position="254"/>
        <end position="274"/>
    </location>
</feature>
<dbReference type="GO" id="GO:0016020">
    <property type="term" value="C:membrane"/>
    <property type="evidence" value="ECO:0007669"/>
    <property type="project" value="UniProtKB-SubCell"/>
</dbReference>
<feature type="transmembrane region" description="Helical" evidence="6">
    <location>
        <begin position="60"/>
        <end position="80"/>
    </location>
</feature>
<evidence type="ECO:0000256" key="4">
    <source>
        <dbReference type="ARBA" id="ARBA00022989"/>
    </source>
</evidence>
<evidence type="ECO:0000256" key="6">
    <source>
        <dbReference type="SAM" id="Phobius"/>
    </source>
</evidence>
<keyword evidence="3 6" id="KW-0812">Transmembrane</keyword>
<comment type="similarity">
    <text evidence="2">Belongs to the autoinducer-2 exporter (AI-2E) (TC 2.A.86) family.</text>
</comment>
<accession>A0A3B0RIH7</accession>
<feature type="transmembrane region" description="Helical" evidence="6">
    <location>
        <begin position="286"/>
        <end position="305"/>
    </location>
</feature>
<dbReference type="InterPro" id="IPR002549">
    <property type="entry name" value="AI-2E-like"/>
</dbReference>
<keyword evidence="5 6" id="KW-0472">Membrane</keyword>
<protein>
    <recommendedName>
        <fullName evidence="8">AI-2E family transporter</fullName>
    </recommendedName>
</protein>
<feature type="transmembrane region" description="Helical" evidence="6">
    <location>
        <begin position="220"/>
        <end position="248"/>
    </location>
</feature>
<sequence>MDTASKTGILILATAAVIIGLYWFREVLAPFALALFLWLVIDGFAEGIENLFRIIPRWFALLLALLLVTISIGILGYVIIDTANGIVVNSSVYEARLNELAASIFGVFSSEPAPTVGQLIVRANPARFLSSIAQSLQSLTSDALFVAIYVGFLFGAQSNFAAKITAMFPDPDKLSRAHALASSMRHAIEKYLWVQTVTAAATAAGSWVVMKVIGVDQALFWAFVIFLLNYVPTIGPIIGTILPVLFALVQFDSYWQPGVVLAGVGFFQFSIGTFLQPRMQGDSMNLSTLVVILTLSLWGAIWGIPGMFLSAPLTVMLMMVLSQFDGTRWIAILLSMDGRPEKGLSLAPKPSM</sequence>
<dbReference type="PANTHER" id="PTHR21716:SF64">
    <property type="entry name" value="AI-2 TRANSPORT PROTEIN TQSA"/>
    <property type="match status" value="1"/>
</dbReference>
<feature type="transmembrane region" description="Helical" evidence="6">
    <location>
        <begin position="30"/>
        <end position="48"/>
    </location>
</feature>
<feature type="transmembrane region" description="Helical" evidence="6">
    <location>
        <begin position="142"/>
        <end position="162"/>
    </location>
</feature>
<organism evidence="7">
    <name type="scientific">hydrothermal vent metagenome</name>
    <dbReference type="NCBI Taxonomy" id="652676"/>
    <lineage>
        <taxon>unclassified sequences</taxon>
        <taxon>metagenomes</taxon>
        <taxon>ecological metagenomes</taxon>
    </lineage>
</organism>
<reference evidence="7" key="1">
    <citation type="submission" date="2018-06" db="EMBL/GenBank/DDBJ databases">
        <authorList>
            <person name="Zhirakovskaya E."/>
        </authorList>
    </citation>
    <scope>NUCLEOTIDE SEQUENCE</scope>
</reference>
<evidence type="ECO:0000256" key="1">
    <source>
        <dbReference type="ARBA" id="ARBA00004141"/>
    </source>
</evidence>
<comment type="subcellular location">
    <subcellularLocation>
        <location evidence="1">Membrane</location>
        <topology evidence="1">Multi-pass membrane protein</topology>
    </subcellularLocation>
</comment>
<dbReference type="EMBL" id="UOEE01000130">
    <property type="protein sequence ID" value="VAV91687.1"/>
    <property type="molecule type" value="Genomic_DNA"/>
</dbReference>
<evidence type="ECO:0000256" key="3">
    <source>
        <dbReference type="ARBA" id="ARBA00022692"/>
    </source>
</evidence>
<evidence type="ECO:0008006" key="8">
    <source>
        <dbReference type="Google" id="ProtNLM"/>
    </source>
</evidence>
<dbReference type="AlphaFoldDB" id="A0A3B0RIH7"/>
<dbReference type="GO" id="GO:0055085">
    <property type="term" value="P:transmembrane transport"/>
    <property type="evidence" value="ECO:0007669"/>
    <property type="project" value="TreeGrafter"/>
</dbReference>
<proteinExistence type="inferred from homology"/>
<evidence type="ECO:0000313" key="7">
    <source>
        <dbReference type="EMBL" id="VAV91687.1"/>
    </source>
</evidence>
<gene>
    <name evidence="7" type="ORF">MNBD_ALPHA06-1799</name>
</gene>